<dbReference type="EMBL" id="CP049362">
    <property type="protein sequence ID" value="QXX79020.1"/>
    <property type="molecule type" value="Genomic_DNA"/>
</dbReference>
<organism evidence="1 2">
    <name type="scientific">Alcaligenes ammonioxydans</name>
    <dbReference type="NCBI Taxonomy" id="2582914"/>
    <lineage>
        <taxon>Bacteria</taxon>
        <taxon>Pseudomonadati</taxon>
        <taxon>Pseudomonadota</taxon>
        <taxon>Betaproteobacteria</taxon>
        <taxon>Burkholderiales</taxon>
        <taxon>Alcaligenaceae</taxon>
        <taxon>Alcaligenes</taxon>
    </lineage>
</organism>
<evidence type="ECO:0008006" key="3">
    <source>
        <dbReference type="Google" id="ProtNLM"/>
    </source>
</evidence>
<reference evidence="1 2" key="1">
    <citation type="submission" date="2020-02" db="EMBL/GenBank/DDBJ databases">
        <title>Partial ammonium oxidation to N2 by heterotrophic bacteria.</title>
        <authorList>
            <person name="Wu M."/>
        </authorList>
    </citation>
    <scope>NUCLEOTIDE SEQUENCE [LARGE SCALE GENOMIC DNA]</scope>
    <source>
        <strain evidence="1 2">HO-1</strain>
    </source>
</reference>
<keyword evidence="2" id="KW-1185">Reference proteome</keyword>
<proteinExistence type="predicted"/>
<name>A0ABX8SSQ0_9BURK</name>
<accession>A0ABX8SSQ0</accession>
<protein>
    <recommendedName>
        <fullName evidence="3">Peptidoglycan endopeptidase</fullName>
    </recommendedName>
</protein>
<dbReference type="RefSeq" id="WP_219236064.1">
    <property type="nucleotide sequence ID" value="NZ_CP049362.1"/>
</dbReference>
<gene>
    <name evidence="1" type="ORF">FE795_08320</name>
</gene>
<evidence type="ECO:0000313" key="2">
    <source>
        <dbReference type="Proteomes" id="UP000826050"/>
    </source>
</evidence>
<evidence type="ECO:0000313" key="1">
    <source>
        <dbReference type="EMBL" id="QXX79020.1"/>
    </source>
</evidence>
<dbReference type="Proteomes" id="UP000826050">
    <property type="component" value="Chromosome"/>
</dbReference>
<sequence>MAMTIDDFLRTRYKPFGRTVPELDCWGLVRLARASLFGRPMLPSYSETDPDDKAGLTMAASEVREQGGFKEVQPKPGAIATGWRARLCVHVGLVVEADGRLWVLETDVGTGPVLTKINAFEARYTRVVFYDDQSIS</sequence>